<dbReference type="EMBL" id="AKWN02000132">
    <property type="protein sequence ID" value="EMP08359.1"/>
    <property type="molecule type" value="Genomic_DNA"/>
</dbReference>
<dbReference type="GO" id="GO:0003677">
    <property type="term" value="F:DNA binding"/>
    <property type="evidence" value="ECO:0007669"/>
    <property type="project" value="UniProtKB-KW"/>
</dbReference>
<dbReference type="InterPro" id="IPR050807">
    <property type="entry name" value="TransReg_Diox_bact_type"/>
</dbReference>
<dbReference type="Gene3D" id="1.10.260.40">
    <property type="entry name" value="lambda repressor-like DNA-binding domains"/>
    <property type="match status" value="1"/>
</dbReference>
<dbReference type="SUPFAM" id="SSF47413">
    <property type="entry name" value="lambda repressor-like DNA-binding domains"/>
    <property type="match status" value="1"/>
</dbReference>
<keyword evidence="1 3" id="KW-0238">DNA-binding</keyword>
<protein>
    <submittedName>
        <fullName evidence="3">DNA-binding helix-turn-helix protein</fullName>
    </submittedName>
</protein>
<accession>M7AC08</accession>
<gene>
    <name evidence="3" type="ORF">LEP1GSC124_0493</name>
</gene>
<sequence length="124" mass="13838">MEELEEGKESSSEHITEVVKENLKLIRHTKGFSLDKLASRCGVSRAMLSQIEQGKSVPTISVLWKIANGLNVPFSELLKEKGTEGVIVMKAENTKVLFSSSKVFSSRALFLITEIEKQSFMNSF</sequence>
<dbReference type="AlphaFoldDB" id="M7AC08"/>
<comment type="caution">
    <text evidence="3">The sequence shown here is derived from an EMBL/GenBank/DDBJ whole genome shotgun (WGS) entry which is preliminary data.</text>
</comment>
<dbReference type="InterPro" id="IPR001387">
    <property type="entry name" value="Cro/C1-type_HTH"/>
</dbReference>
<evidence type="ECO:0000256" key="1">
    <source>
        <dbReference type="ARBA" id="ARBA00023125"/>
    </source>
</evidence>
<feature type="domain" description="HTH cro/C1-type" evidence="2">
    <location>
        <begin position="23"/>
        <end position="77"/>
    </location>
</feature>
<dbReference type="InterPro" id="IPR010982">
    <property type="entry name" value="Lambda_DNA-bd_dom_sf"/>
</dbReference>
<dbReference type="Pfam" id="PF01381">
    <property type="entry name" value="HTH_3"/>
    <property type="match status" value="1"/>
</dbReference>
<name>M7AC08_LEPIR</name>
<dbReference type="GO" id="GO:0005829">
    <property type="term" value="C:cytosol"/>
    <property type="evidence" value="ECO:0007669"/>
    <property type="project" value="TreeGrafter"/>
</dbReference>
<evidence type="ECO:0000313" key="3">
    <source>
        <dbReference type="EMBL" id="EMP08359.1"/>
    </source>
</evidence>
<dbReference type="Proteomes" id="UP000012117">
    <property type="component" value="Unassembled WGS sequence"/>
</dbReference>
<organism evidence="3 4">
    <name type="scientific">Leptospira interrogans serovar Pyrogenes str. 200701872</name>
    <dbReference type="NCBI Taxonomy" id="1193029"/>
    <lineage>
        <taxon>Bacteria</taxon>
        <taxon>Pseudomonadati</taxon>
        <taxon>Spirochaetota</taxon>
        <taxon>Spirochaetia</taxon>
        <taxon>Leptospirales</taxon>
        <taxon>Leptospiraceae</taxon>
        <taxon>Leptospira</taxon>
    </lineage>
</organism>
<dbReference type="PANTHER" id="PTHR46797">
    <property type="entry name" value="HTH-TYPE TRANSCRIPTIONAL REGULATOR"/>
    <property type="match status" value="1"/>
</dbReference>
<proteinExistence type="predicted"/>
<evidence type="ECO:0000313" key="4">
    <source>
        <dbReference type="Proteomes" id="UP000012117"/>
    </source>
</evidence>
<dbReference type="PANTHER" id="PTHR46797:SF1">
    <property type="entry name" value="METHYLPHOSPHONATE SYNTHASE"/>
    <property type="match status" value="1"/>
</dbReference>
<dbReference type="GO" id="GO:0003700">
    <property type="term" value="F:DNA-binding transcription factor activity"/>
    <property type="evidence" value="ECO:0007669"/>
    <property type="project" value="TreeGrafter"/>
</dbReference>
<dbReference type="BioCyc" id="LINT1193029:G11R4-4615-MONOMER"/>
<evidence type="ECO:0000259" key="2">
    <source>
        <dbReference type="PROSITE" id="PS50943"/>
    </source>
</evidence>
<dbReference type="CDD" id="cd00093">
    <property type="entry name" value="HTH_XRE"/>
    <property type="match status" value="1"/>
</dbReference>
<reference evidence="3 4" key="1">
    <citation type="submission" date="2013-01" db="EMBL/GenBank/DDBJ databases">
        <authorList>
            <person name="Harkins D.M."/>
            <person name="Durkin A.S."/>
            <person name="Brinkac L.M."/>
            <person name="Haft D.H."/>
            <person name="Selengut J.D."/>
            <person name="Sanka R."/>
            <person name="DePew J."/>
            <person name="Purushe J."/>
            <person name="Picardeau M."/>
            <person name="Werts C."/>
            <person name="Goarant C."/>
            <person name="Vinetz J.M."/>
            <person name="Sutton G.G."/>
            <person name="Nierman W.C."/>
            <person name="Fouts D.E."/>
        </authorList>
    </citation>
    <scope>NUCLEOTIDE SEQUENCE [LARGE SCALE GENOMIC DNA]</scope>
    <source>
        <strain evidence="3 4">200701872</strain>
    </source>
</reference>
<dbReference type="PROSITE" id="PS50943">
    <property type="entry name" value="HTH_CROC1"/>
    <property type="match status" value="1"/>
</dbReference>
<dbReference type="SMART" id="SM00530">
    <property type="entry name" value="HTH_XRE"/>
    <property type="match status" value="1"/>
</dbReference>